<accession>A0A843WLU9</accession>
<evidence type="ECO:0000313" key="2">
    <source>
        <dbReference type="EMBL" id="MQM08636.1"/>
    </source>
</evidence>
<proteinExistence type="predicted"/>
<evidence type="ECO:0000256" key="1">
    <source>
        <dbReference type="SAM" id="MobiDB-lite"/>
    </source>
</evidence>
<dbReference type="Proteomes" id="UP000652761">
    <property type="component" value="Unassembled WGS sequence"/>
</dbReference>
<sequence>MCPRSQQFFWILNRVLDPPFHLVFGVRSVLLHRQELGVNTLDAKISRRCPAIVPSKPLNGQRLPLRDNEIQEEEKVEDGNASE</sequence>
<organism evidence="2 3">
    <name type="scientific">Colocasia esculenta</name>
    <name type="common">Wild taro</name>
    <name type="synonym">Arum esculentum</name>
    <dbReference type="NCBI Taxonomy" id="4460"/>
    <lineage>
        <taxon>Eukaryota</taxon>
        <taxon>Viridiplantae</taxon>
        <taxon>Streptophyta</taxon>
        <taxon>Embryophyta</taxon>
        <taxon>Tracheophyta</taxon>
        <taxon>Spermatophyta</taxon>
        <taxon>Magnoliopsida</taxon>
        <taxon>Liliopsida</taxon>
        <taxon>Araceae</taxon>
        <taxon>Aroideae</taxon>
        <taxon>Colocasieae</taxon>
        <taxon>Colocasia</taxon>
    </lineage>
</organism>
<name>A0A843WLU9_COLES</name>
<evidence type="ECO:0000313" key="3">
    <source>
        <dbReference type="Proteomes" id="UP000652761"/>
    </source>
</evidence>
<reference evidence="2" key="1">
    <citation type="submission" date="2017-07" db="EMBL/GenBank/DDBJ databases">
        <title>Taro Niue Genome Assembly and Annotation.</title>
        <authorList>
            <person name="Atibalentja N."/>
            <person name="Keating K."/>
            <person name="Fields C.J."/>
        </authorList>
    </citation>
    <scope>NUCLEOTIDE SEQUENCE</scope>
    <source>
        <strain evidence="2">Niue_2</strain>
        <tissue evidence="2">Leaf</tissue>
    </source>
</reference>
<gene>
    <name evidence="2" type="ORF">Taro_041494</name>
</gene>
<dbReference type="AlphaFoldDB" id="A0A843WLU9"/>
<comment type="caution">
    <text evidence="2">The sequence shown here is derived from an EMBL/GenBank/DDBJ whole genome shotgun (WGS) entry which is preliminary data.</text>
</comment>
<protein>
    <submittedName>
        <fullName evidence="2">Uncharacterized protein</fullName>
    </submittedName>
</protein>
<feature type="region of interest" description="Disordered" evidence="1">
    <location>
        <begin position="60"/>
        <end position="83"/>
    </location>
</feature>
<keyword evidence="3" id="KW-1185">Reference proteome</keyword>
<dbReference type="EMBL" id="NMUH01004169">
    <property type="protein sequence ID" value="MQM08636.1"/>
    <property type="molecule type" value="Genomic_DNA"/>
</dbReference>